<dbReference type="EMBL" id="LWGR01000013">
    <property type="protein sequence ID" value="KZM70773.1"/>
    <property type="molecule type" value="Genomic_DNA"/>
</dbReference>
<dbReference type="RefSeq" id="WP_067594354.1">
    <property type="nucleotide sequence ID" value="NZ_JABMCZ010000003.1"/>
</dbReference>
<keyword evidence="3" id="KW-1185">Reference proteome</keyword>
<evidence type="ECO:0000313" key="2">
    <source>
        <dbReference type="EMBL" id="KZM70773.1"/>
    </source>
</evidence>
<reference evidence="2 3" key="1">
    <citation type="submission" date="2016-04" db="EMBL/GenBank/DDBJ databases">
        <authorList>
            <person name="Evans L.H."/>
            <person name="Alamgir A."/>
            <person name="Owens N."/>
            <person name="Weber N.D."/>
            <person name="Virtaneva K."/>
            <person name="Barbian K."/>
            <person name="Babar A."/>
            <person name="Rosenke K."/>
        </authorList>
    </citation>
    <scope>NUCLEOTIDE SEQUENCE [LARGE SCALE GENOMIC DNA]</scope>
    <source>
        <strain evidence="2 3">IFM 0406</strain>
    </source>
</reference>
<protein>
    <submittedName>
        <fullName evidence="2">Uncharacterized protein</fullName>
    </submittedName>
</protein>
<proteinExistence type="predicted"/>
<accession>A0A164JVX1</accession>
<dbReference type="InterPro" id="IPR008822">
    <property type="entry name" value="Endonuclease_RusA-like"/>
</dbReference>
<evidence type="ECO:0000256" key="1">
    <source>
        <dbReference type="SAM" id="MobiDB-lite"/>
    </source>
</evidence>
<dbReference type="Proteomes" id="UP000076512">
    <property type="component" value="Unassembled WGS sequence"/>
</dbReference>
<feature type="region of interest" description="Disordered" evidence="1">
    <location>
        <begin position="1"/>
        <end position="25"/>
    </location>
</feature>
<dbReference type="GO" id="GO:0006310">
    <property type="term" value="P:DNA recombination"/>
    <property type="evidence" value="ECO:0007669"/>
    <property type="project" value="InterPro"/>
</dbReference>
<gene>
    <name evidence="2" type="ORF">AWN90_40160</name>
</gene>
<organism evidence="2 3">
    <name type="scientific">Nocardia terpenica</name>
    <dbReference type="NCBI Taxonomy" id="455432"/>
    <lineage>
        <taxon>Bacteria</taxon>
        <taxon>Bacillati</taxon>
        <taxon>Actinomycetota</taxon>
        <taxon>Actinomycetes</taxon>
        <taxon>Mycobacteriales</taxon>
        <taxon>Nocardiaceae</taxon>
        <taxon>Nocardia</taxon>
    </lineage>
</organism>
<dbReference type="Pfam" id="PF05866">
    <property type="entry name" value="RusA"/>
    <property type="match status" value="1"/>
</dbReference>
<dbReference type="STRING" id="455432.AWN90_40160"/>
<dbReference type="GO" id="GO:0000287">
    <property type="term" value="F:magnesium ion binding"/>
    <property type="evidence" value="ECO:0007669"/>
    <property type="project" value="InterPro"/>
</dbReference>
<dbReference type="OrthoDB" id="3732467at2"/>
<dbReference type="SUPFAM" id="SSF103084">
    <property type="entry name" value="Holliday junction resolvase RusA"/>
    <property type="match status" value="1"/>
</dbReference>
<name>A0A164JVX1_9NOCA</name>
<dbReference type="Gene3D" id="3.30.1330.70">
    <property type="entry name" value="Holliday junction resolvase RusA"/>
    <property type="match status" value="1"/>
</dbReference>
<comment type="caution">
    <text evidence="2">The sequence shown here is derived from an EMBL/GenBank/DDBJ whole genome shotgun (WGS) entry which is preliminary data.</text>
</comment>
<sequence>MTGSCTCFVPGSPAPQGSKRHVGNGRMIESSKAVGPWRERVALAVHDEHWPQLAGPVAVVLEFVLRRPKSVPKTRTPAAIRRPDTDKLARAILDALTGIAFADDAQVIRLCAGKRLAETGETPGVHITLTDLTEADR</sequence>
<evidence type="ECO:0000313" key="3">
    <source>
        <dbReference type="Proteomes" id="UP000076512"/>
    </source>
</evidence>
<dbReference type="InterPro" id="IPR036614">
    <property type="entry name" value="RusA-like_sf"/>
</dbReference>
<dbReference type="GO" id="GO:0006281">
    <property type="term" value="P:DNA repair"/>
    <property type="evidence" value="ECO:0007669"/>
    <property type="project" value="InterPro"/>
</dbReference>
<dbReference type="AlphaFoldDB" id="A0A164JVX1"/>